<gene>
    <name evidence="1" type="ORF">PIB30_039284</name>
</gene>
<sequence>MVDGYAKVGILDFWNSVVGYICRANEIELVEAYSTASGDYHATLPVERNTAYYWMTVAGCHRSYGSMQPYYPLVVGDTHWRFKRVGDDCCPSLIYFSIEAMSTRDLIKTVDSEGATS</sequence>
<reference evidence="1 2" key="1">
    <citation type="journal article" date="2023" name="Plants (Basel)">
        <title>Bridging the Gap: Combining Genomics and Transcriptomics Approaches to Understand Stylosanthes scabra, an Orphan Legume from the Brazilian Caatinga.</title>
        <authorList>
            <person name="Ferreira-Neto J.R.C."/>
            <person name="da Silva M.D."/>
            <person name="Binneck E."/>
            <person name="de Melo N.F."/>
            <person name="da Silva R.H."/>
            <person name="de Melo A.L.T.M."/>
            <person name="Pandolfi V."/>
            <person name="Bustamante F.O."/>
            <person name="Brasileiro-Vidal A.C."/>
            <person name="Benko-Iseppon A.M."/>
        </authorList>
    </citation>
    <scope>NUCLEOTIDE SEQUENCE [LARGE SCALE GENOMIC DNA]</scope>
    <source>
        <tissue evidence="1">Leaves</tissue>
    </source>
</reference>
<keyword evidence="2" id="KW-1185">Reference proteome</keyword>
<evidence type="ECO:0000313" key="1">
    <source>
        <dbReference type="EMBL" id="MED6195589.1"/>
    </source>
</evidence>
<dbReference type="EMBL" id="JASCZI010211655">
    <property type="protein sequence ID" value="MED6195589.1"/>
    <property type="molecule type" value="Genomic_DNA"/>
</dbReference>
<proteinExistence type="predicted"/>
<protein>
    <submittedName>
        <fullName evidence="1">Uncharacterized protein</fullName>
    </submittedName>
</protein>
<evidence type="ECO:0000313" key="2">
    <source>
        <dbReference type="Proteomes" id="UP001341840"/>
    </source>
</evidence>
<name>A0ABU6XBY6_9FABA</name>
<dbReference type="Proteomes" id="UP001341840">
    <property type="component" value="Unassembled WGS sequence"/>
</dbReference>
<accession>A0ABU6XBY6</accession>
<organism evidence="1 2">
    <name type="scientific">Stylosanthes scabra</name>
    <dbReference type="NCBI Taxonomy" id="79078"/>
    <lineage>
        <taxon>Eukaryota</taxon>
        <taxon>Viridiplantae</taxon>
        <taxon>Streptophyta</taxon>
        <taxon>Embryophyta</taxon>
        <taxon>Tracheophyta</taxon>
        <taxon>Spermatophyta</taxon>
        <taxon>Magnoliopsida</taxon>
        <taxon>eudicotyledons</taxon>
        <taxon>Gunneridae</taxon>
        <taxon>Pentapetalae</taxon>
        <taxon>rosids</taxon>
        <taxon>fabids</taxon>
        <taxon>Fabales</taxon>
        <taxon>Fabaceae</taxon>
        <taxon>Papilionoideae</taxon>
        <taxon>50 kb inversion clade</taxon>
        <taxon>dalbergioids sensu lato</taxon>
        <taxon>Dalbergieae</taxon>
        <taxon>Pterocarpus clade</taxon>
        <taxon>Stylosanthes</taxon>
    </lineage>
</organism>
<comment type="caution">
    <text evidence="1">The sequence shown here is derived from an EMBL/GenBank/DDBJ whole genome shotgun (WGS) entry which is preliminary data.</text>
</comment>